<comment type="caution">
    <text evidence="1">The sequence shown here is derived from an EMBL/GenBank/DDBJ whole genome shotgun (WGS) entry which is preliminary data.</text>
</comment>
<dbReference type="Proteomes" id="UP000534286">
    <property type="component" value="Unassembled WGS sequence"/>
</dbReference>
<sequence>MDNCRAVPPVVDEATVESHDKALVVVQRLLIERGIRAHRHHTISLGLFANRAAAWPDQPPLRSWMERHPPELTVKGPQGWCVATVTMGPRSGSYLVSLRDGSGLQAVRSEHPEQVVKLILAARGV</sequence>
<dbReference type="AlphaFoldDB" id="A0A7W7S2I6"/>
<organism evidence="1 2">
    <name type="scientific">Streptosporangium album</name>
    <dbReference type="NCBI Taxonomy" id="47479"/>
    <lineage>
        <taxon>Bacteria</taxon>
        <taxon>Bacillati</taxon>
        <taxon>Actinomycetota</taxon>
        <taxon>Actinomycetes</taxon>
        <taxon>Streptosporangiales</taxon>
        <taxon>Streptosporangiaceae</taxon>
        <taxon>Streptosporangium</taxon>
    </lineage>
</organism>
<reference evidence="1 2" key="1">
    <citation type="submission" date="2020-08" db="EMBL/GenBank/DDBJ databases">
        <title>Sequencing the genomes of 1000 actinobacteria strains.</title>
        <authorList>
            <person name="Klenk H.-P."/>
        </authorList>
    </citation>
    <scope>NUCLEOTIDE SEQUENCE [LARGE SCALE GENOMIC DNA]</scope>
    <source>
        <strain evidence="1 2">DSM 43023</strain>
    </source>
</reference>
<proteinExistence type="predicted"/>
<dbReference type="RefSeq" id="WP_184757774.1">
    <property type="nucleotide sequence ID" value="NZ_BAABEK010000158.1"/>
</dbReference>
<dbReference type="EMBL" id="JACHJU010000002">
    <property type="protein sequence ID" value="MBB4941786.1"/>
    <property type="molecule type" value="Genomic_DNA"/>
</dbReference>
<gene>
    <name evidence="1" type="ORF">FHR32_006163</name>
</gene>
<protein>
    <submittedName>
        <fullName evidence="1">Uncharacterized protein</fullName>
    </submittedName>
</protein>
<accession>A0A7W7S2I6</accession>
<evidence type="ECO:0000313" key="2">
    <source>
        <dbReference type="Proteomes" id="UP000534286"/>
    </source>
</evidence>
<name>A0A7W7S2I6_9ACTN</name>
<keyword evidence="2" id="KW-1185">Reference proteome</keyword>
<evidence type="ECO:0000313" key="1">
    <source>
        <dbReference type="EMBL" id="MBB4941786.1"/>
    </source>
</evidence>